<keyword evidence="1" id="KW-0456">Lyase</keyword>
<gene>
    <name evidence="3" type="ORF">FBR43_03190</name>
</gene>
<dbReference type="Proteomes" id="UP000309138">
    <property type="component" value="Unassembled WGS sequence"/>
</dbReference>
<dbReference type="GO" id="GO:0016787">
    <property type="term" value="F:hydrolase activity"/>
    <property type="evidence" value="ECO:0007669"/>
    <property type="project" value="UniProtKB-KW"/>
</dbReference>
<dbReference type="Pfam" id="PF04909">
    <property type="entry name" value="Amidohydro_2"/>
    <property type="match status" value="1"/>
</dbReference>
<dbReference type="GO" id="GO:0005829">
    <property type="term" value="C:cytosol"/>
    <property type="evidence" value="ECO:0007669"/>
    <property type="project" value="TreeGrafter"/>
</dbReference>
<dbReference type="GO" id="GO:0019748">
    <property type="term" value="P:secondary metabolic process"/>
    <property type="evidence" value="ECO:0007669"/>
    <property type="project" value="TreeGrafter"/>
</dbReference>
<evidence type="ECO:0000256" key="1">
    <source>
        <dbReference type="ARBA" id="ARBA00023239"/>
    </source>
</evidence>
<proteinExistence type="predicted"/>
<evidence type="ECO:0000259" key="2">
    <source>
        <dbReference type="Pfam" id="PF04909"/>
    </source>
</evidence>
<evidence type="ECO:0000313" key="3">
    <source>
        <dbReference type="EMBL" id="TKD52070.1"/>
    </source>
</evidence>
<keyword evidence="4" id="KW-1185">Reference proteome</keyword>
<dbReference type="Gene3D" id="3.20.20.140">
    <property type="entry name" value="Metal-dependent hydrolases"/>
    <property type="match status" value="1"/>
</dbReference>
<dbReference type="InterPro" id="IPR032466">
    <property type="entry name" value="Metal_Hydrolase"/>
</dbReference>
<sequence>MRRIATEEAFATPEQMAAMEQAVAGGAHDADTPFWSMMWRGQSPFAQRVMRQLLDLEDERLTVMDAHGVDMHVLALTSPGVQSLHAPDAVALARRSNDLLAALIARRPTRFAGLATIAPQSPDAAAREIERAVATLGLNGVMVNSHTNDEYLDEPHYLPIFEAAHAMGVPIYIHPRGPSAGMAAPYRKYGLETAIWGYGAETGLHGVRILVSGLLDRFPGLKIVLGHMGEGIPYWLWRIDYMHRHGSGRPAMRRSVAETFRDHFIVTSSGMHSPEALRFCIDTLGADKLMWAIDYPYQETPGAVAFLDEIALTVEERAAFLHRNAERVFGIGP</sequence>
<dbReference type="GO" id="GO:0016831">
    <property type="term" value="F:carboxy-lyase activity"/>
    <property type="evidence" value="ECO:0007669"/>
    <property type="project" value="InterPro"/>
</dbReference>
<feature type="domain" description="Amidohydrolase-related" evidence="2">
    <location>
        <begin position="55"/>
        <end position="331"/>
    </location>
</feature>
<dbReference type="PANTHER" id="PTHR21240">
    <property type="entry name" value="2-AMINO-3-CARBOXYLMUCONATE-6-SEMIALDEHYDE DECARBOXYLASE"/>
    <property type="match status" value="1"/>
</dbReference>
<dbReference type="SUPFAM" id="SSF51556">
    <property type="entry name" value="Metallo-dependent hydrolases"/>
    <property type="match status" value="1"/>
</dbReference>
<keyword evidence="3" id="KW-0378">Hydrolase</keyword>
<comment type="caution">
    <text evidence="3">The sequence shown here is derived from an EMBL/GenBank/DDBJ whole genome shotgun (WGS) entry which is preliminary data.</text>
</comment>
<name>A0A4U1L6Y0_9SPHN</name>
<dbReference type="InterPro" id="IPR006680">
    <property type="entry name" value="Amidohydro-rel"/>
</dbReference>
<organism evidence="3 4">
    <name type="scientific">Sphingomonas baiyangensis</name>
    <dbReference type="NCBI Taxonomy" id="2572576"/>
    <lineage>
        <taxon>Bacteria</taxon>
        <taxon>Pseudomonadati</taxon>
        <taxon>Pseudomonadota</taxon>
        <taxon>Alphaproteobacteria</taxon>
        <taxon>Sphingomonadales</taxon>
        <taxon>Sphingomonadaceae</taxon>
        <taxon>Sphingomonas</taxon>
    </lineage>
</organism>
<protein>
    <submittedName>
        <fullName evidence="3">Amidohydrolase</fullName>
    </submittedName>
</protein>
<dbReference type="InterPro" id="IPR032465">
    <property type="entry name" value="ACMSD"/>
</dbReference>
<evidence type="ECO:0000313" key="4">
    <source>
        <dbReference type="Proteomes" id="UP000309138"/>
    </source>
</evidence>
<reference evidence="3 4" key="1">
    <citation type="submission" date="2019-04" db="EMBL/GenBank/DDBJ databases">
        <authorList>
            <person name="Yang Y."/>
            <person name="Wei D."/>
        </authorList>
    </citation>
    <scope>NUCLEOTIDE SEQUENCE [LARGE SCALE GENOMIC DNA]</scope>
    <source>
        <strain evidence="3 4">L-1-4w-11</strain>
    </source>
</reference>
<dbReference type="AlphaFoldDB" id="A0A4U1L6Y0"/>
<dbReference type="EMBL" id="SWKR01000002">
    <property type="protein sequence ID" value="TKD52070.1"/>
    <property type="molecule type" value="Genomic_DNA"/>
</dbReference>
<dbReference type="OrthoDB" id="149172at2"/>
<dbReference type="PANTHER" id="PTHR21240:SF30">
    <property type="entry name" value="AMIDOHYDROLASE-RELATED DOMAIN-CONTAINING PROTEIN-RELATED"/>
    <property type="match status" value="1"/>
</dbReference>
<accession>A0A4U1L6Y0</accession>